<keyword evidence="1" id="KW-0175">Coiled coil</keyword>
<dbReference type="EMBL" id="JAACXV010013566">
    <property type="protein sequence ID" value="KAF7273097.1"/>
    <property type="molecule type" value="Genomic_DNA"/>
</dbReference>
<dbReference type="AlphaFoldDB" id="A0A834I5L2"/>
<sequence length="400" mass="45884">MRYYNLDGTYREEPEDVSFGWYLRDIVVDEAQTNYQQHNARIKDMSKLELMRARKTKKTPRKEVPKQRKIILIEPNVHEETPLSVEYYVDAKNSNIDDASYIRKISIPSKEDMIRLINPVNPEMKSLLNVLSTSRYKALKDEETKKSVFSNINYRATHSSKLLNGSGVVRKFQLNGGRRSDIFDDIRCYNATKEENMLSLMMELINTDLGSNLGDDTLSNEVSTALKQQASSSTPIKILKDQMRCLMTKTVKLNSIGCSDDVDGSLSDISPGASVMPSKEMPPERKDNVPWPMSKLKTDLLNSIGFTEDLNRSIQSFTEDKDEIQQQLDDIKDSFQEAEEKVEILLQETGDLTNDLRETIFLDNLIHLLNGDLENVKLRSLPFKVFFKDDDPDFHHNVII</sequence>
<name>A0A834I5L2_RHYFE</name>
<gene>
    <name evidence="3" type="ORF">GWI33_014160</name>
</gene>
<evidence type="ECO:0000313" key="4">
    <source>
        <dbReference type="Proteomes" id="UP000625711"/>
    </source>
</evidence>
<proteinExistence type="predicted"/>
<organism evidence="3 4">
    <name type="scientific">Rhynchophorus ferrugineus</name>
    <name type="common">Red palm weevil</name>
    <name type="synonym">Curculio ferrugineus</name>
    <dbReference type="NCBI Taxonomy" id="354439"/>
    <lineage>
        <taxon>Eukaryota</taxon>
        <taxon>Metazoa</taxon>
        <taxon>Ecdysozoa</taxon>
        <taxon>Arthropoda</taxon>
        <taxon>Hexapoda</taxon>
        <taxon>Insecta</taxon>
        <taxon>Pterygota</taxon>
        <taxon>Neoptera</taxon>
        <taxon>Endopterygota</taxon>
        <taxon>Coleoptera</taxon>
        <taxon>Polyphaga</taxon>
        <taxon>Cucujiformia</taxon>
        <taxon>Curculionidae</taxon>
        <taxon>Dryophthorinae</taxon>
        <taxon>Rhynchophorus</taxon>
    </lineage>
</organism>
<dbReference type="OrthoDB" id="7741006at2759"/>
<reference evidence="3" key="1">
    <citation type="submission" date="2020-08" db="EMBL/GenBank/DDBJ databases">
        <title>Genome sequencing and assembly of the red palm weevil Rhynchophorus ferrugineus.</title>
        <authorList>
            <person name="Dias G.B."/>
            <person name="Bergman C.M."/>
            <person name="Manee M."/>
        </authorList>
    </citation>
    <scope>NUCLEOTIDE SEQUENCE</scope>
    <source>
        <strain evidence="3">AA-2017</strain>
        <tissue evidence="3">Whole larva</tissue>
    </source>
</reference>
<evidence type="ECO:0000256" key="2">
    <source>
        <dbReference type="SAM" id="MobiDB-lite"/>
    </source>
</evidence>
<dbReference type="Proteomes" id="UP000625711">
    <property type="component" value="Unassembled WGS sequence"/>
</dbReference>
<evidence type="ECO:0000313" key="3">
    <source>
        <dbReference type="EMBL" id="KAF7273097.1"/>
    </source>
</evidence>
<feature type="coiled-coil region" evidence="1">
    <location>
        <begin position="307"/>
        <end position="355"/>
    </location>
</feature>
<keyword evidence="4" id="KW-1185">Reference proteome</keyword>
<feature type="region of interest" description="Disordered" evidence="2">
    <location>
        <begin position="270"/>
        <end position="291"/>
    </location>
</feature>
<accession>A0A834I5L2</accession>
<protein>
    <submittedName>
        <fullName evidence="3">Uncharacterized protein</fullName>
    </submittedName>
</protein>
<comment type="caution">
    <text evidence="3">The sequence shown here is derived from an EMBL/GenBank/DDBJ whole genome shotgun (WGS) entry which is preliminary data.</text>
</comment>
<evidence type="ECO:0000256" key="1">
    <source>
        <dbReference type="SAM" id="Coils"/>
    </source>
</evidence>